<dbReference type="Gene3D" id="3.60.20.10">
    <property type="entry name" value="Glutamine Phosphoribosylpyrophosphate, subunit 1, domain 1"/>
    <property type="match status" value="1"/>
</dbReference>
<dbReference type="SUPFAM" id="SSF56235">
    <property type="entry name" value="N-terminal nucleophile aminohydrolases (Ntn hydrolases)"/>
    <property type="match status" value="1"/>
</dbReference>
<organism evidence="2">
    <name type="scientific">uncultured Caudovirales phage</name>
    <dbReference type="NCBI Taxonomy" id="2100421"/>
    <lineage>
        <taxon>Viruses</taxon>
        <taxon>Duplodnaviria</taxon>
        <taxon>Heunggongvirae</taxon>
        <taxon>Uroviricota</taxon>
        <taxon>Caudoviricetes</taxon>
        <taxon>Peduoviridae</taxon>
        <taxon>Maltschvirus</taxon>
        <taxon>Maltschvirus maltsch</taxon>
    </lineage>
</organism>
<dbReference type="InterPro" id="IPR029055">
    <property type="entry name" value="Ntn_hydrolases_N"/>
</dbReference>
<dbReference type="EMBL" id="LR796992">
    <property type="protein sequence ID" value="CAB4180355.1"/>
    <property type="molecule type" value="Genomic_DNA"/>
</dbReference>
<evidence type="ECO:0000313" key="1">
    <source>
        <dbReference type="EMBL" id="CAB4168339.1"/>
    </source>
</evidence>
<dbReference type="GO" id="GO:0016787">
    <property type="term" value="F:hydrolase activity"/>
    <property type="evidence" value="ECO:0007669"/>
    <property type="project" value="UniProtKB-KW"/>
</dbReference>
<evidence type="ECO:0000313" key="3">
    <source>
        <dbReference type="EMBL" id="CAB4222171.1"/>
    </source>
</evidence>
<name>A0A6J5QH59_9CAUD</name>
<keyword evidence="2" id="KW-0378">Hydrolase</keyword>
<gene>
    <name evidence="2" type="ORF">UFOVP1044_21</name>
    <name evidence="3" type="ORF">UFOVP1654_19</name>
    <name evidence="1" type="ORF">UFOVP878_3</name>
</gene>
<accession>A0A6J5QH59</accession>
<reference evidence="2" key="1">
    <citation type="submission" date="2020-05" db="EMBL/GenBank/DDBJ databases">
        <authorList>
            <person name="Chiriac C."/>
            <person name="Salcher M."/>
            <person name="Ghai R."/>
            <person name="Kavagutti S V."/>
        </authorList>
    </citation>
    <scope>NUCLEOTIDE SEQUENCE</scope>
</reference>
<dbReference type="CDD" id="cd01901">
    <property type="entry name" value="Ntn_hydrolase"/>
    <property type="match status" value="1"/>
</dbReference>
<proteinExistence type="predicted"/>
<dbReference type="EMBL" id="LR797521">
    <property type="protein sequence ID" value="CAB4222171.1"/>
    <property type="molecule type" value="Genomic_DNA"/>
</dbReference>
<sequence>MTILAGLTHGGKVYMGADRAMSDNHFISPLAKPKIRKVGPYIIGYSGSLGTGQLTTFATYPDINTTNLEAWMRIQFCGALQRASDEFKIDISTDDNGADLLVGIQGRLFEISTVDWSVGEYNMIATGSGFPYAMGSLHTTRFTDDPYWRIREAVGAAIKYSPSCVGPVDVLVA</sequence>
<dbReference type="EMBL" id="LR796824">
    <property type="protein sequence ID" value="CAB4168339.1"/>
    <property type="molecule type" value="Genomic_DNA"/>
</dbReference>
<protein>
    <submittedName>
        <fullName evidence="2">Ntn_hydrolase domain containing protein</fullName>
    </submittedName>
</protein>
<evidence type="ECO:0000313" key="2">
    <source>
        <dbReference type="EMBL" id="CAB4180355.1"/>
    </source>
</evidence>